<keyword evidence="4" id="KW-1185">Reference proteome</keyword>
<evidence type="ECO:0008006" key="5">
    <source>
        <dbReference type="Google" id="ProtNLM"/>
    </source>
</evidence>
<name>A0A9J6DK30_RHIMP</name>
<evidence type="ECO:0000256" key="1">
    <source>
        <dbReference type="SAM" id="MobiDB-lite"/>
    </source>
</evidence>
<gene>
    <name evidence="3" type="ORF">HPB51_023050</name>
</gene>
<keyword evidence="2" id="KW-0812">Transmembrane</keyword>
<protein>
    <recommendedName>
        <fullName evidence="5">Transmembrane protein</fullName>
    </recommendedName>
</protein>
<sequence length="339" mass="35380">MDAQSEGSNAYSSDVDSSDGETAKGDENKHFSILKFGKGHRRRRRRRSVRWQGIDSPQGSGSPQKNEVAAGSNAPVVPHAATLSSTQHATPVSSTLPQVGTSAQVPLETTTTPVLASRYVLLVAVEPRSTLAIASSAVPPSLPASATGLTRQPAPSIPPPGAISNIDLSHTVPAVSNPAPLFLITAPAVNPAVPLNNGVEPSPDNAIAHSAAQQAPSVQSVHAAASPRCPNGFPVVAMVLLALAFATVGLITFLAIFIEVWPEETDTADGSAKLTQLTDFNGPSTNEYTNTHLMASTKDSTVDGDEIRRAGVDKTEDDEQYEWSTISTETPVSESPTPV</sequence>
<feature type="region of interest" description="Disordered" evidence="1">
    <location>
        <begin position="1"/>
        <end position="71"/>
    </location>
</feature>
<dbReference type="Proteomes" id="UP000821866">
    <property type="component" value="Chromosome 7"/>
</dbReference>
<dbReference type="EMBL" id="JABSTU010000009">
    <property type="protein sequence ID" value="KAH8022200.1"/>
    <property type="molecule type" value="Genomic_DNA"/>
</dbReference>
<feature type="compositionally biased region" description="Polar residues" evidence="1">
    <location>
        <begin position="274"/>
        <end position="299"/>
    </location>
</feature>
<proteinExistence type="predicted"/>
<comment type="caution">
    <text evidence="3">The sequence shown here is derived from an EMBL/GenBank/DDBJ whole genome shotgun (WGS) entry which is preliminary data.</text>
</comment>
<feature type="compositionally biased region" description="Polar residues" evidence="1">
    <location>
        <begin position="322"/>
        <end position="339"/>
    </location>
</feature>
<feature type="compositionally biased region" description="Basic residues" evidence="1">
    <location>
        <begin position="37"/>
        <end position="49"/>
    </location>
</feature>
<feature type="region of interest" description="Disordered" evidence="1">
    <location>
        <begin position="274"/>
        <end position="339"/>
    </location>
</feature>
<feature type="compositionally biased region" description="Polar residues" evidence="1">
    <location>
        <begin position="1"/>
        <end position="15"/>
    </location>
</feature>
<organism evidence="3 4">
    <name type="scientific">Rhipicephalus microplus</name>
    <name type="common">Cattle tick</name>
    <name type="synonym">Boophilus microplus</name>
    <dbReference type="NCBI Taxonomy" id="6941"/>
    <lineage>
        <taxon>Eukaryota</taxon>
        <taxon>Metazoa</taxon>
        <taxon>Ecdysozoa</taxon>
        <taxon>Arthropoda</taxon>
        <taxon>Chelicerata</taxon>
        <taxon>Arachnida</taxon>
        <taxon>Acari</taxon>
        <taxon>Parasitiformes</taxon>
        <taxon>Ixodida</taxon>
        <taxon>Ixodoidea</taxon>
        <taxon>Ixodidae</taxon>
        <taxon>Rhipicephalinae</taxon>
        <taxon>Rhipicephalus</taxon>
        <taxon>Boophilus</taxon>
    </lineage>
</organism>
<accession>A0A9J6DK30</accession>
<dbReference type="AlphaFoldDB" id="A0A9J6DK30"/>
<feature type="transmembrane region" description="Helical" evidence="2">
    <location>
        <begin position="235"/>
        <end position="258"/>
    </location>
</feature>
<feature type="compositionally biased region" description="Basic and acidic residues" evidence="1">
    <location>
        <begin position="305"/>
        <end position="314"/>
    </location>
</feature>
<reference evidence="3" key="1">
    <citation type="journal article" date="2020" name="Cell">
        <title>Large-Scale Comparative Analyses of Tick Genomes Elucidate Their Genetic Diversity and Vector Capacities.</title>
        <authorList>
            <consortium name="Tick Genome and Microbiome Consortium (TIGMIC)"/>
            <person name="Jia N."/>
            <person name="Wang J."/>
            <person name="Shi W."/>
            <person name="Du L."/>
            <person name="Sun Y."/>
            <person name="Zhan W."/>
            <person name="Jiang J.F."/>
            <person name="Wang Q."/>
            <person name="Zhang B."/>
            <person name="Ji P."/>
            <person name="Bell-Sakyi L."/>
            <person name="Cui X.M."/>
            <person name="Yuan T.T."/>
            <person name="Jiang B.G."/>
            <person name="Yang W.F."/>
            <person name="Lam T.T."/>
            <person name="Chang Q.C."/>
            <person name="Ding S.J."/>
            <person name="Wang X.J."/>
            <person name="Zhu J.G."/>
            <person name="Ruan X.D."/>
            <person name="Zhao L."/>
            <person name="Wei J.T."/>
            <person name="Ye R.Z."/>
            <person name="Que T.C."/>
            <person name="Du C.H."/>
            <person name="Zhou Y.H."/>
            <person name="Cheng J.X."/>
            <person name="Dai P.F."/>
            <person name="Guo W.B."/>
            <person name="Han X.H."/>
            <person name="Huang E.J."/>
            <person name="Li L.F."/>
            <person name="Wei W."/>
            <person name="Gao Y.C."/>
            <person name="Liu J.Z."/>
            <person name="Shao H.Z."/>
            <person name="Wang X."/>
            <person name="Wang C.C."/>
            <person name="Yang T.C."/>
            <person name="Huo Q.B."/>
            <person name="Li W."/>
            <person name="Chen H.Y."/>
            <person name="Chen S.E."/>
            <person name="Zhou L.G."/>
            <person name="Ni X.B."/>
            <person name="Tian J.H."/>
            <person name="Sheng Y."/>
            <person name="Liu T."/>
            <person name="Pan Y.S."/>
            <person name="Xia L.Y."/>
            <person name="Li J."/>
            <person name="Zhao F."/>
            <person name="Cao W.C."/>
        </authorList>
    </citation>
    <scope>NUCLEOTIDE SEQUENCE</scope>
    <source>
        <strain evidence="3">Rmic-2018</strain>
    </source>
</reference>
<evidence type="ECO:0000313" key="3">
    <source>
        <dbReference type="EMBL" id="KAH8022200.1"/>
    </source>
</evidence>
<evidence type="ECO:0000313" key="4">
    <source>
        <dbReference type="Proteomes" id="UP000821866"/>
    </source>
</evidence>
<feature type="compositionally biased region" description="Basic and acidic residues" evidence="1">
    <location>
        <begin position="21"/>
        <end position="30"/>
    </location>
</feature>
<evidence type="ECO:0000256" key="2">
    <source>
        <dbReference type="SAM" id="Phobius"/>
    </source>
</evidence>
<keyword evidence="2" id="KW-0472">Membrane</keyword>
<feature type="compositionally biased region" description="Polar residues" evidence="1">
    <location>
        <begin position="55"/>
        <end position="65"/>
    </location>
</feature>
<keyword evidence="2" id="KW-1133">Transmembrane helix</keyword>
<reference evidence="3" key="2">
    <citation type="submission" date="2021-09" db="EMBL/GenBank/DDBJ databases">
        <authorList>
            <person name="Jia N."/>
            <person name="Wang J."/>
            <person name="Shi W."/>
            <person name="Du L."/>
            <person name="Sun Y."/>
            <person name="Zhan W."/>
            <person name="Jiang J."/>
            <person name="Wang Q."/>
            <person name="Zhang B."/>
            <person name="Ji P."/>
            <person name="Sakyi L.B."/>
            <person name="Cui X."/>
            <person name="Yuan T."/>
            <person name="Jiang B."/>
            <person name="Yang W."/>
            <person name="Lam T.T.-Y."/>
            <person name="Chang Q."/>
            <person name="Ding S."/>
            <person name="Wang X."/>
            <person name="Zhu J."/>
            <person name="Ruan X."/>
            <person name="Zhao L."/>
            <person name="Wei J."/>
            <person name="Que T."/>
            <person name="Du C."/>
            <person name="Cheng J."/>
            <person name="Dai P."/>
            <person name="Han X."/>
            <person name="Huang E."/>
            <person name="Gao Y."/>
            <person name="Liu J."/>
            <person name="Shao H."/>
            <person name="Ye R."/>
            <person name="Li L."/>
            <person name="Wei W."/>
            <person name="Wang X."/>
            <person name="Wang C."/>
            <person name="Huo Q."/>
            <person name="Li W."/>
            <person name="Guo W."/>
            <person name="Chen H."/>
            <person name="Chen S."/>
            <person name="Zhou L."/>
            <person name="Zhou L."/>
            <person name="Ni X."/>
            <person name="Tian J."/>
            <person name="Zhou Y."/>
            <person name="Sheng Y."/>
            <person name="Liu T."/>
            <person name="Pan Y."/>
            <person name="Xia L."/>
            <person name="Li J."/>
            <person name="Zhao F."/>
            <person name="Cao W."/>
        </authorList>
    </citation>
    <scope>NUCLEOTIDE SEQUENCE</scope>
    <source>
        <strain evidence="3">Rmic-2018</strain>
        <tissue evidence="3">Larvae</tissue>
    </source>
</reference>